<dbReference type="InterPro" id="IPR050428">
    <property type="entry name" value="TCS_sensor_his_kinase"/>
</dbReference>
<evidence type="ECO:0000313" key="15">
    <source>
        <dbReference type="Proteomes" id="UP000664601"/>
    </source>
</evidence>
<dbReference type="Gene3D" id="1.10.287.130">
    <property type="match status" value="1"/>
</dbReference>
<evidence type="ECO:0000256" key="4">
    <source>
        <dbReference type="ARBA" id="ARBA00022553"/>
    </source>
</evidence>
<dbReference type="GO" id="GO:0016301">
    <property type="term" value="F:kinase activity"/>
    <property type="evidence" value="ECO:0007669"/>
    <property type="project" value="UniProtKB-KW"/>
</dbReference>
<dbReference type="PROSITE" id="PS50109">
    <property type="entry name" value="HIS_KIN"/>
    <property type="match status" value="1"/>
</dbReference>
<dbReference type="CDD" id="cd06225">
    <property type="entry name" value="HAMP"/>
    <property type="match status" value="1"/>
</dbReference>
<protein>
    <recommendedName>
        <fullName evidence="3">histidine kinase</fullName>
        <ecNumber evidence="3">2.7.13.3</ecNumber>
    </recommendedName>
</protein>
<dbReference type="EC" id="2.7.13.3" evidence="3"/>
<dbReference type="Gene3D" id="6.10.340.10">
    <property type="match status" value="1"/>
</dbReference>
<evidence type="ECO:0000256" key="6">
    <source>
        <dbReference type="ARBA" id="ARBA00022692"/>
    </source>
</evidence>
<feature type="domain" description="HAMP" evidence="13">
    <location>
        <begin position="212"/>
        <end position="263"/>
    </location>
</feature>
<keyword evidence="5" id="KW-0808">Transferase</keyword>
<proteinExistence type="predicted"/>
<dbReference type="Pfam" id="PF02518">
    <property type="entry name" value="HATPase_c"/>
    <property type="match status" value="1"/>
</dbReference>
<dbReference type="Gene3D" id="3.30.565.10">
    <property type="entry name" value="Histidine kinase-like ATPase, C-terminal domain"/>
    <property type="match status" value="1"/>
</dbReference>
<keyword evidence="4" id="KW-0597">Phosphoprotein</keyword>
<feature type="coiled-coil region" evidence="10">
    <location>
        <begin position="244"/>
        <end position="271"/>
    </location>
</feature>
<keyword evidence="15" id="KW-1185">Reference proteome</keyword>
<dbReference type="InterPro" id="IPR036890">
    <property type="entry name" value="HATPase_C_sf"/>
</dbReference>
<dbReference type="Proteomes" id="UP000664601">
    <property type="component" value="Unassembled WGS sequence"/>
</dbReference>
<dbReference type="Pfam" id="PF00672">
    <property type="entry name" value="HAMP"/>
    <property type="match status" value="1"/>
</dbReference>
<keyword evidence="11" id="KW-0472">Membrane</keyword>
<dbReference type="CDD" id="cd00082">
    <property type="entry name" value="HisKA"/>
    <property type="match status" value="1"/>
</dbReference>
<accession>A0ABS3L6P9</accession>
<evidence type="ECO:0000256" key="5">
    <source>
        <dbReference type="ARBA" id="ARBA00022679"/>
    </source>
</evidence>
<comment type="caution">
    <text evidence="14">The sequence shown here is derived from an EMBL/GenBank/DDBJ whole genome shotgun (WGS) entry which is preliminary data.</text>
</comment>
<evidence type="ECO:0000256" key="7">
    <source>
        <dbReference type="ARBA" id="ARBA00022777"/>
    </source>
</evidence>
<keyword evidence="9" id="KW-0902">Two-component regulatory system</keyword>
<dbReference type="SMART" id="SM00304">
    <property type="entry name" value="HAMP"/>
    <property type="match status" value="1"/>
</dbReference>
<evidence type="ECO:0000256" key="10">
    <source>
        <dbReference type="SAM" id="Coils"/>
    </source>
</evidence>
<comment type="subcellular location">
    <subcellularLocation>
        <location evidence="2">Membrane</location>
    </subcellularLocation>
</comment>
<dbReference type="EMBL" id="JAFREM010000004">
    <property type="protein sequence ID" value="MBO1305270.1"/>
    <property type="molecule type" value="Genomic_DNA"/>
</dbReference>
<dbReference type="InterPro" id="IPR003660">
    <property type="entry name" value="HAMP_dom"/>
</dbReference>
<organism evidence="14 15">
    <name type="scientific">Candidatus Enterococcus moelleringii</name>
    <dbReference type="NCBI Taxonomy" id="2815325"/>
    <lineage>
        <taxon>Bacteria</taxon>
        <taxon>Bacillati</taxon>
        <taxon>Bacillota</taxon>
        <taxon>Bacilli</taxon>
        <taxon>Lactobacillales</taxon>
        <taxon>Enterococcaceae</taxon>
        <taxon>Enterococcus</taxon>
    </lineage>
</organism>
<dbReference type="PANTHER" id="PTHR45436:SF5">
    <property type="entry name" value="SENSOR HISTIDINE KINASE TRCS"/>
    <property type="match status" value="1"/>
</dbReference>
<comment type="catalytic activity">
    <reaction evidence="1">
        <text>ATP + protein L-histidine = ADP + protein N-phospho-L-histidine.</text>
        <dbReference type="EC" id="2.7.13.3"/>
    </reaction>
</comment>
<gene>
    <name evidence="14" type="ORF">JZO70_03795</name>
</gene>
<reference evidence="14 15" key="1">
    <citation type="submission" date="2021-03" db="EMBL/GenBank/DDBJ databases">
        <title>Enterococcal diversity collection.</title>
        <authorList>
            <person name="Gilmore M.S."/>
            <person name="Schwartzman J."/>
            <person name="Van Tyne D."/>
            <person name="Martin M."/>
            <person name="Earl A.M."/>
            <person name="Manson A.L."/>
            <person name="Straub T."/>
            <person name="Salamzade R."/>
            <person name="Saavedra J."/>
            <person name="Lebreton F."/>
            <person name="Prichula J."/>
            <person name="Schaufler K."/>
            <person name="Gaca A."/>
            <person name="Sgardioli B."/>
            <person name="Wagenaar J."/>
            <person name="Strong T."/>
        </authorList>
    </citation>
    <scope>NUCLEOTIDE SEQUENCE [LARGE SCALE GENOMIC DNA]</scope>
    <source>
        <strain evidence="14 15">669A</strain>
    </source>
</reference>
<evidence type="ECO:0000259" key="12">
    <source>
        <dbReference type="PROSITE" id="PS50109"/>
    </source>
</evidence>
<dbReference type="InterPro" id="IPR036097">
    <property type="entry name" value="HisK_dim/P_sf"/>
</dbReference>
<dbReference type="SMART" id="SM00388">
    <property type="entry name" value="HisKA"/>
    <property type="match status" value="1"/>
</dbReference>
<dbReference type="SUPFAM" id="SSF47384">
    <property type="entry name" value="Homodimeric domain of signal transducing histidine kinase"/>
    <property type="match status" value="1"/>
</dbReference>
<dbReference type="SUPFAM" id="SSF158472">
    <property type="entry name" value="HAMP domain-like"/>
    <property type="match status" value="1"/>
</dbReference>
<dbReference type="PANTHER" id="PTHR45436">
    <property type="entry name" value="SENSOR HISTIDINE KINASE YKOH"/>
    <property type="match status" value="1"/>
</dbReference>
<dbReference type="InterPro" id="IPR003661">
    <property type="entry name" value="HisK_dim/P_dom"/>
</dbReference>
<evidence type="ECO:0000313" key="14">
    <source>
        <dbReference type="EMBL" id="MBO1305270.1"/>
    </source>
</evidence>
<evidence type="ECO:0000256" key="11">
    <source>
        <dbReference type="SAM" id="Phobius"/>
    </source>
</evidence>
<keyword evidence="7 14" id="KW-0418">Kinase</keyword>
<evidence type="ECO:0000256" key="2">
    <source>
        <dbReference type="ARBA" id="ARBA00004370"/>
    </source>
</evidence>
<evidence type="ECO:0000256" key="3">
    <source>
        <dbReference type="ARBA" id="ARBA00012438"/>
    </source>
</evidence>
<feature type="domain" description="Histidine kinase" evidence="12">
    <location>
        <begin position="278"/>
        <end position="483"/>
    </location>
</feature>
<dbReference type="SMART" id="SM00387">
    <property type="entry name" value="HATPase_c"/>
    <property type="match status" value="1"/>
</dbReference>
<keyword evidence="6 11" id="KW-0812">Transmembrane</keyword>
<name>A0ABS3L6P9_9ENTE</name>
<evidence type="ECO:0000256" key="9">
    <source>
        <dbReference type="ARBA" id="ARBA00023012"/>
    </source>
</evidence>
<keyword evidence="10" id="KW-0175">Coiled coil</keyword>
<dbReference type="Pfam" id="PF00512">
    <property type="entry name" value="HisKA"/>
    <property type="match status" value="1"/>
</dbReference>
<feature type="transmembrane region" description="Helical" evidence="11">
    <location>
        <begin position="42"/>
        <end position="63"/>
    </location>
</feature>
<feature type="transmembrane region" description="Helical" evidence="11">
    <location>
        <begin position="187"/>
        <end position="210"/>
    </location>
</feature>
<dbReference type="PROSITE" id="PS50885">
    <property type="entry name" value="HAMP"/>
    <property type="match status" value="1"/>
</dbReference>
<keyword evidence="8 11" id="KW-1133">Transmembrane helix</keyword>
<evidence type="ECO:0000256" key="8">
    <source>
        <dbReference type="ARBA" id="ARBA00022989"/>
    </source>
</evidence>
<sequence>MKGPWIVLSACCGISWEKSLSRRFTARGIVLNYQRNSLTRSFIQRVGIIFIVIVVFFALFYRWGFPTYYYWKMEQPVKEAQQLIQNGKEDQLSEDIVVVSWDRDGFNSEDELNADLTFQLGQAGVSLNRFWVDATTIDAAESGRSVQRLYNQSRQRNDFYAIFFIEDQNLYLIGTSIPDFQAAIRTLMPILIATTILFLVLLFGLIVLLVRNQIIKPIGRLEQATRNISNLNFAGSDIQEENELGSLSQSINQMKRSLQQHEMEMLERNDQLKAFSSNLAHELKTPLSVMQLLVDGEQMGLENPTFLQDVDQQLADMNELVAHILAYSQQMKEDVQLESVEIQALVEKELKQQQLIDPKFQVTLAIEPCQLETNQQLMGMILLNLLTNGMKYSLDKQMTVTGKRSGNYYQLTFQNKATEMSYQQFSQLTEPFVVGEASRNNRLSGTGLGLSIVQQSLRTLGGELILRQENGYFIAGVTLPVKRKTVS</sequence>
<evidence type="ECO:0000256" key="1">
    <source>
        <dbReference type="ARBA" id="ARBA00000085"/>
    </source>
</evidence>
<dbReference type="InterPro" id="IPR003594">
    <property type="entry name" value="HATPase_dom"/>
</dbReference>
<dbReference type="InterPro" id="IPR005467">
    <property type="entry name" value="His_kinase_dom"/>
</dbReference>
<evidence type="ECO:0000259" key="13">
    <source>
        <dbReference type="PROSITE" id="PS50885"/>
    </source>
</evidence>
<dbReference type="SUPFAM" id="SSF55874">
    <property type="entry name" value="ATPase domain of HSP90 chaperone/DNA topoisomerase II/histidine kinase"/>
    <property type="match status" value="1"/>
</dbReference>